<reference evidence="1 2" key="1">
    <citation type="submission" date="2020-08" db="EMBL/GenBank/DDBJ databases">
        <title>Genomic Encyclopedia of Type Strains, Phase IV (KMG-IV): sequencing the most valuable type-strain genomes for metagenomic binning, comparative biology and taxonomic classification.</title>
        <authorList>
            <person name="Goeker M."/>
        </authorList>
    </citation>
    <scope>NUCLEOTIDE SEQUENCE [LARGE SCALE GENOMIC DNA]</scope>
    <source>
        <strain evidence="1 2">DSM 24661</strain>
    </source>
</reference>
<organism evidence="1 2">
    <name type="scientific">Pectinatus brassicae</name>
    <dbReference type="NCBI Taxonomy" id="862415"/>
    <lineage>
        <taxon>Bacteria</taxon>
        <taxon>Bacillati</taxon>
        <taxon>Bacillota</taxon>
        <taxon>Negativicutes</taxon>
        <taxon>Selenomonadales</taxon>
        <taxon>Selenomonadaceae</taxon>
        <taxon>Pectinatus</taxon>
    </lineage>
</organism>
<dbReference type="PROSITE" id="PS51257">
    <property type="entry name" value="PROKAR_LIPOPROTEIN"/>
    <property type="match status" value="1"/>
</dbReference>
<comment type="caution">
    <text evidence="1">The sequence shown here is derived from an EMBL/GenBank/DDBJ whole genome shotgun (WGS) entry which is preliminary data.</text>
</comment>
<accession>A0A840UI43</accession>
<dbReference type="Proteomes" id="UP000559117">
    <property type="component" value="Unassembled WGS sequence"/>
</dbReference>
<sequence>MKKRSFITAISALIILFSLTGCVRVVQIGHEGDITGNKTFNADQTVESFWQTKALPELTKKAVNLSQLLAESHNDLTSQKEKYGQNDKAIYVVKGQGTITTVDTKNKAGYLVLKLDDYNGPATIELQIGSVYKGSAVRDSLSFIKYEDYKNQVAWAKIAQSIHTVIDKTVIKKQNITELTGKTISFVGCFSANTPKEILITPVELTVK</sequence>
<protein>
    <submittedName>
        <fullName evidence="1">Putative lipoprotein</fullName>
    </submittedName>
</protein>
<evidence type="ECO:0000313" key="1">
    <source>
        <dbReference type="EMBL" id="MBB5337411.1"/>
    </source>
</evidence>
<keyword evidence="2" id="KW-1185">Reference proteome</keyword>
<dbReference type="RefSeq" id="WP_183863199.1">
    <property type="nucleotide sequence ID" value="NZ_JACHFH010000047.1"/>
</dbReference>
<dbReference type="InterPro" id="IPR014582">
    <property type="entry name" value="UCP033535_lipo"/>
</dbReference>
<dbReference type="EMBL" id="JACHFH010000047">
    <property type="protein sequence ID" value="MBB5337411.1"/>
    <property type="molecule type" value="Genomic_DNA"/>
</dbReference>
<gene>
    <name evidence="1" type="ORF">HNR32_002573</name>
</gene>
<proteinExistence type="predicted"/>
<dbReference type="Pfam" id="PF10054">
    <property type="entry name" value="DUF2291"/>
    <property type="match status" value="1"/>
</dbReference>
<dbReference type="PIRSF" id="PIRSF033535">
    <property type="entry name" value="UCP033535_plp"/>
    <property type="match status" value="1"/>
</dbReference>
<dbReference type="Gene3D" id="2.40.50.420">
    <property type="entry name" value="Envelope glycoprotein gp160, DUF2291, alpha/beta domain"/>
    <property type="match status" value="1"/>
</dbReference>
<dbReference type="Gene3D" id="1.10.10.1260">
    <property type="entry name" value="Envelope glycoprotein gp160, DUF2291, helical domain"/>
    <property type="match status" value="1"/>
</dbReference>
<name>A0A840UI43_9FIRM</name>
<dbReference type="AlphaFoldDB" id="A0A840UI43"/>
<dbReference type="InterPro" id="IPR036215">
    <property type="entry name" value="TM0957-like_sf"/>
</dbReference>
<keyword evidence="1" id="KW-0449">Lipoprotein</keyword>
<evidence type="ECO:0000313" key="2">
    <source>
        <dbReference type="Proteomes" id="UP000559117"/>
    </source>
</evidence>
<dbReference type="SUPFAM" id="SSF141318">
    <property type="entry name" value="TM0957-like"/>
    <property type="match status" value="1"/>
</dbReference>